<accession>A0A1G8SD79</accession>
<proteinExistence type="predicted"/>
<name>A0A1G8SD79_9ACTN</name>
<organism evidence="1 2">
    <name type="scientific">Nonomuraea jiangxiensis</name>
    <dbReference type="NCBI Taxonomy" id="633440"/>
    <lineage>
        <taxon>Bacteria</taxon>
        <taxon>Bacillati</taxon>
        <taxon>Actinomycetota</taxon>
        <taxon>Actinomycetes</taxon>
        <taxon>Streptosporangiales</taxon>
        <taxon>Streptosporangiaceae</taxon>
        <taxon>Nonomuraea</taxon>
    </lineage>
</organism>
<gene>
    <name evidence="1" type="ORF">SAMN05421869_109331</name>
</gene>
<evidence type="ECO:0000313" key="1">
    <source>
        <dbReference type="EMBL" id="SDJ26630.1"/>
    </source>
</evidence>
<sequence length="261" mass="28465">MPELIYLSAAKLRNFQPRGPKPWWKRLWSARGITIKAPFVELATEAQGAVPERRLPLIDEVIADLTRSGRKPRPVTEPGLTAGQWIEFRTRFNVVVPRDEIFHSAVFFLQTADNVPDNGPSTRLLLHGSTHNMNTGVPDDESGLPRLASSANLFERIAADVAGGARVQTVAKDMNQLEGSSTGADGVAGFGLAHRAHDWFTAVVLEIVRGLERQVSPATAVWMSGYARITAVCGHGPGQAQRLLLASPLSVEYVEPLPYTL</sequence>
<dbReference type="Proteomes" id="UP000199202">
    <property type="component" value="Unassembled WGS sequence"/>
</dbReference>
<reference evidence="1 2" key="1">
    <citation type="submission" date="2016-10" db="EMBL/GenBank/DDBJ databases">
        <authorList>
            <person name="de Groot N.N."/>
        </authorList>
    </citation>
    <scope>NUCLEOTIDE SEQUENCE [LARGE SCALE GENOMIC DNA]</scope>
    <source>
        <strain evidence="1 2">CGMCC 4.6533</strain>
    </source>
</reference>
<dbReference type="InterPro" id="IPR054284">
    <property type="entry name" value="DUF7019"/>
</dbReference>
<keyword evidence="2" id="KW-1185">Reference proteome</keyword>
<dbReference type="RefSeq" id="WP_090934016.1">
    <property type="nucleotide sequence ID" value="NZ_FNDJ01000009.1"/>
</dbReference>
<dbReference type="AlphaFoldDB" id="A0A1G8SD79"/>
<protein>
    <submittedName>
        <fullName evidence="1">Uncharacterized protein</fullName>
    </submittedName>
</protein>
<dbReference type="NCBIfam" id="NF040893">
    <property type="entry name" value="SAVMC3_10250"/>
    <property type="match status" value="1"/>
</dbReference>
<dbReference type="EMBL" id="FNDJ01000009">
    <property type="protein sequence ID" value="SDJ26630.1"/>
    <property type="molecule type" value="Genomic_DNA"/>
</dbReference>
<evidence type="ECO:0000313" key="2">
    <source>
        <dbReference type="Proteomes" id="UP000199202"/>
    </source>
</evidence>
<dbReference type="OrthoDB" id="3629987at2"/>